<evidence type="ECO:0000313" key="2">
    <source>
        <dbReference type="Proteomes" id="UP000708208"/>
    </source>
</evidence>
<keyword evidence="2" id="KW-1185">Reference proteome</keyword>
<proteinExistence type="predicted"/>
<accession>A0A8J2L3L3</accession>
<name>A0A8J2L3L3_9HEXA</name>
<dbReference type="EMBL" id="CAJVCH010331526">
    <property type="protein sequence ID" value="CAG7787098.1"/>
    <property type="molecule type" value="Genomic_DNA"/>
</dbReference>
<sequence length="85" mass="9483">MKIYGWVMGKYIHWDGCGTAGQNRVRPFYYADDTLTKILGLLCGVVLGQANTVGDWIGPYGKDWIFYLLNVKGSFPAELFTGSVQ</sequence>
<reference evidence="1" key="1">
    <citation type="submission" date="2021-06" db="EMBL/GenBank/DDBJ databases">
        <authorList>
            <person name="Hodson N. C."/>
            <person name="Mongue J. A."/>
            <person name="Jaron S. K."/>
        </authorList>
    </citation>
    <scope>NUCLEOTIDE SEQUENCE</scope>
</reference>
<evidence type="ECO:0000313" key="1">
    <source>
        <dbReference type="EMBL" id="CAG7787098.1"/>
    </source>
</evidence>
<organism evidence="1 2">
    <name type="scientific">Allacma fusca</name>
    <dbReference type="NCBI Taxonomy" id="39272"/>
    <lineage>
        <taxon>Eukaryota</taxon>
        <taxon>Metazoa</taxon>
        <taxon>Ecdysozoa</taxon>
        <taxon>Arthropoda</taxon>
        <taxon>Hexapoda</taxon>
        <taxon>Collembola</taxon>
        <taxon>Symphypleona</taxon>
        <taxon>Sminthuridae</taxon>
        <taxon>Allacma</taxon>
    </lineage>
</organism>
<comment type="caution">
    <text evidence="1">The sequence shown here is derived from an EMBL/GenBank/DDBJ whole genome shotgun (WGS) entry which is preliminary data.</text>
</comment>
<protein>
    <submittedName>
        <fullName evidence="1">Uncharacterized protein</fullName>
    </submittedName>
</protein>
<dbReference type="AlphaFoldDB" id="A0A8J2L3L3"/>
<gene>
    <name evidence="1" type="ORF">AFUS01_LOCUS25617</name>
</gene>
<dbReference type="Proteomes" id="UP000708208">
    <property type="component" value="Unassembled WGS sequence"/>
</dbReference>